<sequence length="188" mass="21114">MDFSFHNETTLFARFRRELRNPSMFTIFLIVISFSIVVLAPFAPKWVATTKDSFDVMSEKKKINQESMSSLAAMVPSQITPWMAQQARTMSEASGPLDWKVVSFRTGPCNLENLSQLPDGKYSDSIAEVCGELDRIQQHYSGDCFLASECNVTDAAKEEIDMAMGIVWDAFSDAGFVLHYSESEQVQP</sequence>
<keyword evidence="1" id="KW-1133">Transmembrane helix</keyword>
<evidence type="ECO:0000256" key="1">
    <source>
        <dbReference type="SAM" id="Phobius"/>
    </source>
</evidence>
<dbReference type="AlphaFoldDB" id="A0A381NAD4"/>
<accession>A0A381NAD4</accession>
<reference evidence="2" key="1">
    <citation type="submission" date="2018-05" db="EMBL/GenBank/DDBJ databases">
        <authorList>
            <person name="Lanie J.A."/>
            <person name="Ng W.-L."/>
            <person name="Kazmierczak K.M."/>
            <person name="Andrzejewski T.M."/>
            <person name="Davidsen T.M."/>
            <person name="Wayne K.J."/>
            <person name="Tettelin H."/>
            <person name="Glass J.I."/>
            <person name="Rusch D."/>
            <person name="Podicherti R."/>
            <person name="Tsui H.-C.T."/>
            <person name="Winkler M.E."/>
        </authorList>
    </citation>
    <scope>NUCLEOTIDE SEQUENCE</scope>
</reference>
<name>A0A381NAD4_9ZZZZ</name>
<organism evidence="2">
    <name type="scientific">marine metagenome</name>
    <dbReference type="NCBI Taxonomy" id="408172"/>
    <lineage>
        <taxon>unclassified sequences</taxon>
        <taxon>metagenomes</taxon>
        <taxon>ecological metagenomes</taxon>
    </lineage>
</organism>
<feature type="transmembrane region" description="Helical" evidence="1">
    <location>
        <begin position="24"/>
        <end position="43"/>
    </location>
</feature>
<evidence type="ECO:0000313" key="2">
    <source>
        <dbReference type="EMBL" id="SUZ51546.1"/>
    </source>
</evidence>
<proteinExistence type="predicted"/>
<dbReference type="EMBL" id="UINC01000226">
    <property type="protein sequence ID" value="SUZ51546.1"/>
    <property type="molecule type" value="Genomic_DNA"/>
</dbReference>
<keyword evidence="1" id="KW-0472">Membrane</keyword>
<keyword evidence="1" id="KW-0812">Transmembrane</keyword>
<gene>
    <name evidence="2" type="ORF">METZ01_LOCUS4400</name>
</gene>
<protein>
    <submittedName>
        <fullName evidence="2">Uncharacterized protein</fullName>
    </submittedName>
</protein>